<dbReference type="GO" id="GO:0016853">
    <property type="term" value="F:isomerase activity"/>
    <property type="evidence" value="ECO:0007669"/>
    <property type="project" value="UniProtKB-KW"/>
</dbReference>
<dbReference type="PANTHER" id="PTHR43802">
    <property type="entry name" value="ENOYL-COA HYDRATASE"/>
    <property type="match status" value="1"/>
</dbReference>
<dbReference type="InterPro" id="IPR029045">
    <property type="entry name" value="ClpP/crotonase-like_dom_sf"/>
</dbReference>
<protein>
    <submittedName>
        <fullName evidence="2">Enoyl-CoA hydratase/isomerase family protein</fullName>
    </submittedName>
</protein>
<sequence>MKENLSLTIDGPLADICLDRPAKRNALTTEMVTAIAEFVGALPADVRVILLRGEGPAFCGGADLRVAAASEEFHAGLFSMLDALVSNSRPVVAYAHGPAVGAGMELLLASDIVIMAPDAWCELPPARLGFALDNWSIRRLADIVGLGHARAILLASQRVSAQRAMDIGLAHNLGDCDTARELCARIASFPPRGIAQLKAVLNDGGYTHKLSPEHQQLFDAAWAAARAPW</sequence>
<dbReference type="PANTHER" id="PTHR43802:SF1">
    <property type="entry name" value="IP11341P-RELATED"/>
    <property type="match status" value="1"/>
</dbReference>
<reference evidence="2 3" key="1">
    <citation type="submission" date="2020-12" db="EMBL/GenBank/DDBJ databases">
        <title>FDA dAtabase for Regulatory Grade micrObial Sequences (FDA-ARGOS): Supporting development and validation of Infectious Disease Dx tests.</title>
        <authorList>
            <person name="Sproer C."/>
            <person name="Gronow S."/>
            <person name="Severitt S."/>
            <person name="Schroder I."/>
            <person name="Tallon L."/>
            <person name="Sadzewicz L."/>
            <person name="Zhao X."/>
            <person name="Boylan J."/>
            <person name="Ott S."/>
            <person name="Bowen H."/>
            <person name="Vavikolanu K."/>
            <person name="Mehta A."/>
            <person name="Aluvathingal J."/>
            <person name="Nadendla S."/>
            <person name="Lowell S."/>
            <person name="Myers T."/>
            <person name="Yan Y."/>
            <person name="Sichtig H."/>
        </authorList>
    </citation>
    <scope>NUCLEOTIDE SEQUENCE [LARGE SCALE GENOMIC DNA]</scope>
    <source>
        <strain evidence="2 3">FDAARGOS_1053</strain>
    </source>
</reference>
<dbReference type="EMBL" id="CP066007">
    <property type="protein sequence ID" value="QQB46161.1"/>
    <property type="molecule type" value="Genomic_DNA"/>
</dbReference>
<proteinExistence type="inferred from homology"/>
<dbReference type="OrthoDB" id="3569436at2"/>
<keyword evidence="2" id="KW-0413">Isomerase</keyword>
<dbReference type="GeneID" id="92759572"/>
<organism evidence="2 3">
    <name type="scientific">Corynebacterium glucuronolyticum</name>
    <dbReference type="NCBI Taxonomy" id="39791"/>
    <lineage>
        <taxon>Bacteria</taxon>
        <taxon>Bacillati</taxon>
        <taxon>Actinomycetota</taxon>
        <taxon>Actinomycetes</taxon>
        <taxon>Mycobacteriales</taxon>
        <taxon>Corynebacteriaceae</taxon>
        <taxon>Corynebacterium</taxon>
    </lineage>
</organism>
<dbReference type="InterPro" id="IPR001753">
    <property type="entry name" value="Enoyl-CoA_hydra/iso"/>
</dbReference>
<accession>A0A7T4EF06</accession>
<dbReference type="CDD" id="cd06558">
    <property type="entry name" value="crotonase-like"/>
    <property type="match status" value="1"/>
</dbReference>
<dbReference type="SUPFAM" id="SSF52096">
    <property type="entry name" value="ClpP/crotonase"/>
    <property type="match status" value="1"/>
</dbReference>
<dbReference type="Gene3D" id="3.90.226.10">
    <property type="entry name" value="2-enoyl-CoA Hydratase, Chain A, domain 1"/>
    <property type="match status" value="1"/>
</dbReference>
<dbReference type="RefSeq" id="WP_084035932.1">
    <property type="nucleotide sequence ID" value="NZ_CP066007.1"/>
</dbReference>
<name>A0A7T4EF06_9CORY</name>
<evidence type="ECO:0000313" key="2">
    <source>
        <dbReference type="EMBL" id="QQB46161.1"/>
    </source>
</evidence>
<dbReference type="Proteomes" id="UP000596145">
    <property type="component" value="Chromosome"/>
</dbReference>
<evidence type="ECO:0000256" key="1">
    <source>
        <dbReference type="ARBA" id="ARBA00005254"/>
    </source>
</evidence>
<evidence type="ECO:0000313" key="3">
    <source>
        <dbReference type="Proteomes" id="UP000596145"/>
    </source>
</evidence>
<dbReference type="AlphaFoldDB" id="A0A7T4EF06"/>
<dbReference type="Pfam" id="PF00378">
    <property type="entry name" value="ECH_1"/>
    <property type="match status" value="1"/>
</dbReference>
<comment type="similarity">
    <text evidence="1">Belongs to the enoyl-CoA hydratase/isomerase family.</text>
</comment>
<gene>
    <name evidence="2" type="ORF">I6I10_12050</name>
</gene>